<feature type="region of interest" description="Disordered" evidence="12">
    <location>
        <begin position="673"/>
        <end position="715"/>
    </location>
</feature>
<organism evidence="13">
    <name type="scientific">Melanopsichium pennsylvanicum 4</name>
    <dbReference type="NCBI Taxonomy" id="1398559"/>
    <lineage>
        <taxon>Eukaryota</taxon>
        <taxon>Fungi</taxon>
        <taxon>Dikarya</taxon>
        <taxon>Basidiomycota</taxon>
        <taxon>Ustilaginomycotina</taxon>
        <taxon>Ustilaginomycetes</taxon>
        <taxon>Ustilaginales</taxon>
        <taxon>Ustilaginaceae</taxon>
        <taxon>Melanopsichium</taxon>
    </lineage>
</organism>
<keyword evidence="8 11" id="KW-1133">Transmembrane helix</keyword>
<protein>
    <recommendedName>
        <fullName evidence="11">Alpha-1,3-glucosyltransferase</fullName>
        <ecNumber evidence="11">2.4.1.-</ecNumber>
    </recommendedName>
</protein>
<comment type="similarity">
    <text evidence="3 11">Belongs to the ALG6/ALG8 glucosyltransferase family.</text>
</comment>
<feature type="transmembrane region" description="Helical" evidence="11">
    <location>
        <begin position="493"/>
        <end position="511"/>
    </location>
</feature>
<evidence type="ECO:0000256" key="9">
    <source>
        <dbReference type="ARBA" id="ARBA00023136"/>
    </source>
</evidence>
<evidence type="ECO:0000256" key="11">
    <source>
        <dbReference type="RuleBase" id="RU363110"/>
    </source>
</evidence>
<keyword evidence="6 11" id="KW-0812">Transmembrane</keyword>
<keyword evidence="9 11" id="KW-0472">Membrane</keyword>
<proteinExistence type="inferred from homology"/>
<evidence type="ECO:0000256" key="7">
    <source>
        <dbReference type="ARBA" id="ARBA00022824"/>
    </source>
</evidence>
<dbReference type="PANTHER" id="PTHR12413">
    <property type="entry name" value="DOLICHYL GLYCOSYLTRANSFERASE"/>
    <property type="match status" value="1"/>
</dbReference>
<dbReference type="AlphaFoldDB" id="A0A077QYH0"/>
<comment type="pathway">
    <text evidence="2 11">Protein modification; protein glycosylation.</text>
</comment>
<evidence type="ECO:0000256" key="8">
    <source>
        <dbReference type="ARBA" id="ARBA00022989"/>
    </source>
</evidence>
<dbReference type="PANTHER" id="PTHR12413:SF2">
    <property type="entry name" value="DOLICHYL PYROPHOSPHATE GLC1MAN9GLCNAC2 ALPHA-1,3-GLUCOSYLTRANSFERASE-RELATED"/>
    <property type="match status" value="1"/>
</dbReference>
<evidence type="ECO:0000313" key="13">
    <source>
        <dbReference type="EMBL" id="CDI51527.1"/>
    </source>
</evidence>
<accession>A0A077QYH0</accession>
<evidence type="ECO:0000256" key="2">
    <source>
        <dbReference type="ARBA" id="ARBA00004922"/>
    </source>
</evidence>
<dbReference type="GO" id="GO:0042283">
    <property type="term" value="F:dolichyl pyrophosphate Glc1Man9GlcNAc2 alpha-1,3-glucosyltransferase activity"/>
    <property type="evidence" value="ECO:0007669"/>
    <property type="project" value="UniProtKB-EC"/>
</dbReference>
<feature type="compositionally biased region" description="Polar residues" evidence="12">
    <location>
        <begin position="673"/>
        <end position="685"/>
    </location>
</feature>
<dbReference type="GO" id="GO:0005789">
    <property type="term" value="C:endoplasmic reticulum membrane"/>
    <property type="evidence" value="ECO:0007669"/>
    <property type="project" value="UniProtKB-SubCell"/>
</dbReference>
<dbReference type="UniPathway" id="UPA00378"/>
<evidence type="ECO:0000256" key="12">
    <source>
        <dbReference type="SAM" id="MobiDB-lite"/>
    </source>
</evidence>
<feature type="transmembrane region" description="Helical" evidence="11">
    <location>
        <begin position="465"/>
        <end position="486"/>
    </location>
</feature>
<feature type="transmembrane region" description="Helical" evidence="11">
    <location>
        <begin position="427"/>
        <end position="445"/>
    </location>
</feature>
<evidence type="ECO:0000256" key="6">
    <source>
        <dbReference type="ARBA" id="ARBA00022692"/>
    </source>
</evidence>
<keyword evidence="4 11" id="KW-0328">Glycosyltransferase</keyword>
<dbReference type="InterPro" id="IPR004856">
    <property type="entry name" value="Glyco_trans_ALG6/ALG8"/>
</dbReference>
<keyword evidence="7 11" id="KW-0256">Endoplasmic reticulum</keyword>
<dbReference type="EMBL" id="HG529508">
    <property type="protein sequence ID" value="CDI51527.1"/>
    <property type="molecule type" value="Genomic_DNA"/>
</dbReference>
<feature type="transmembrane region" description="Helical" evidence="11">
    <location>
        <begin position="246"/>
        <end position="268"/>
    </location>
</feature>
<sequence>MIAARIPSFKSITVDSTRSTLVGKAPLDSTTASKGTSEEASSTIWGLLRLEWELLSLSTAIKLLLFPTYHSTDFEVHRNWLAITRTLPIREWYFEATSQWTLDYPPFFAYFSWILAQPAPFIDPLIVSLHEGIEYAAWSCKAYMRTTVVATELVLAAALLAHARLGAQRAIKIGYVDDVTISGIKTSQLLALSLLMHPGLIIIDHIHFQYNGFLFGVLAWSLWAAREDKPLWCAFLFSSLLNLKHIYIYVAPPFLIFLLRCYVLPIGTQPSDLGRSGERLITVGVVTLVPFILSLAPLAIDGLRHETGPIGVLSQMVSRLFPFSRGLIHAYWAPNAWALWTFADRILVKLLPRIPALRAVLPASFLARYDAAASTTGFVSASRGLVENISFGLLPEVSPSMCFILTLTCMSVYMVKLWQTPTYRSFLASVSLCGFASFLFGWHVHEKAIMLPLIPYTFLAADDYHHFRTFVLLSTAGIVSLFPLLFTPEEAPIKIGYSIVWGIVIFGTLQKRVFRPVQSNTGILVHKLETLYLWGFLVLQVYVSIVHPMVFSNRDGQGRSAQARVAAEVRTNLIDKQFGIRENVKAVVMDVNRFSPAAPAVPAATAADTEAVLASIVAETAAATNAPQVESNEEGGKETCIHPELSISTAEFDAAQPGPTNDADLLSVSSTQDAQMDATTRTQMLESKDQAEPAVDTNAVEQERDPASAAGSSSSLSSSMEFLPLMMVSVYCSIGVIWAWMRASALYLLTET</sequence>
<keyword evidence="5 11" id="KW-0808">Transferase</keyword>
<comment type="subcellular location">
    <subcellularLocation>
        <location evidence="1 11">Endoplasmic reticulum membrane</location>
        <topology evidence="1 11">Multi-pass membrane protein</topology>
    </subcellularLocation>
</comment>
<name>A0A077QYH0_9BASI</name>
<evidence type="ECO:0000256" key="10">
    <source>
        <dbReference type="ARBA" id="ARBA00047346"/>
    </source>
</evidence>
<comment type="catalytic activity">
    <reaction evidence="10">
        <text>an alpha-D-Glc-(1-&gt;3)-alpha-D-Man-(1-&gt;2)-alpha-D-Man-(1-&gt;2)-alpha-D-Man-(1-&gt;3)-[alpha-D-Man-(1-&gt;2)-alpha-D-Man-(1-&gt;3)-[alpha-D-Man-(1-&gt;2)-alpha-D-Man-(1-&gt;6)]-alpha-D-Man-(1-&gt;6)]-beta-D-Man-(1-&gt;4)-beta-D-GlcNAc-(1-&gt;4)-alpha-D-GlcNAc-diphospho-di-trans,poly-cis-dolichol + a di-trans,poly-cis-dolichyl beta-D-glucosyl phosphate = an alpha-D-Glc-(1-&gt;3)-alpha-D-Glc-(1-&gt;3)-alpha-D-Man-(1-&gt;2)-alpha-D-Man-(1-&gt;2)-alpha-D-Man-(1-&gt;3)-[alpha-D-Man-(1-&gt;2)-alpha-D-Man-(1-&gt;3)-[alpha-D-Man-(1-&gt;2)-alpha-D-Man-(1-&gt;6)]-alpha-D-Man-(1-&gt;6)]-beta-D-Man-(1-&gt;4)-beta-D-GlcNAc-(1-&gt;4)-alpha-D-GlcNAc-diphospho-di-trans,poly-cis-dolichol + a di-trans,poly-cis-dolichyl phosphate + H(+)</text>
        <dbReference type="Rhea" id="RHEA:31307"/>
        <dbReference type="Rhea" id="RHEA-COMP:19498"/>
        <dbReference type="Rhea" id="RHEA-COMP:19502"/>
        <dbReference type="Rhea" id="RHEA-COMP:19521"/>
        <dbReference type="Rhea" id="RHEA-COMP:19522"/>
        <dbReference type="ChEBI" id="CHEBI:15378"/>
        <dbReference type="ChEBI" id="CHEBI:57525"/>
        <dbReference type="ChEBI" id="CHEBI:57683"/>
        <dbReference type="ChEBI" id="CHEBI:132521"/>
        <dbReference type="ChEBI" id="CHEBI:132522"/>
        <dbReference type="EC" id="2.4.1.265"/>
    </reaction>
    <physiologicalReaction direction="left-to-right" evidence="10">
        <dbReference type="Rhea" id="RHEA:31308"/>
    </physiologicalReaction>
</comment>
<feature type="transmembrane region" description="Helical" evidence="11">
    <location>
        <begin position="397"/>
        <end position="415"/>
    </location>
</feature>
<evidence type="ECO:0000256" key="3">
    <source>
        <dbReference type="ARBA" id="ARBA00008715"/>
    </source>
</evidence>
<evidence type="ECO:0000256" key="5">
    <source>
        <dbReference type="ARBA" id="ARBA00022679"/>
    </source>
</evidence>
<dbReference type="EC" id="2.4.1.-" evidence="11"/>
<reference evidence="13" key="1">
    <citation type="journal article" date="2014" name="Genome Biol. Evol.">
        <title>Gene Loss Rather Than Gene Gain Is Associated with a Host Jump from Monocots to Dicots in the Smut Fungus Melanopsichium pennsylvanicum.</title>
        <authorList>
            <person name="Sharma R."/>
            <person name="Mishra B."/>
            <person name="Runge F."/>
            <person name="Thines M."/>
        </authorList>
    </citation>
    <scope>NUCLEOTIDE SEQUENCE</scope>
    <source>
        <strain evidence="13">4</strain>
    </source>
</reference>
<feature type="transmembrane region" description="Helical" evidence="11">
    <location>
        <begin position="531"/>
        <end position="551"/>
    </location>
</feature>
<feature type="transmembrane region" description="Helical" evidence="11">
    <location>
        <begin position="722"/>
        <end position="741"/>
    </location>
</feature>
<evidence type="ECO:0000256" key="4">
    <source>
        <dbReference type="ARBA" id="ARBA00022676"/>
    </source>
</evidence>
<dbReference type="GO" id="GO:0006487">
    <property type="term" value="P:protein N-linked glycosylation"/>
    <property type="evidence" value="ECO:0007669"/>
    <property type="project" value="TreeGrafter"/>
</dbReference>
<dbReference type="Pfam" id="PF03155">
    <property type="entry name" value="Alg6_Alg8"/>
    <property type="match status" value="1"/>
</dbReference>
<feature type="transmembrane region" description="Helical" evidence="11">
    <location>
        <begin position="280"/>
        <end position="300"/>
    </location>
</feature>
<evidence type="ECO:0000256" key="1">
    <source>
        <dbReference type="ARBA" id="ARBA00004477"/>
    </source>
</evidence>